<dbReference type="Proteomes" id="UP001162992">
    <property type="component" value="Chromosome 2"/>
</dbReference>
<accession>A0ACC2EII1</accession>
<protein>
    <submittedName>
        <fullName evidence="1">Uncharacterized protein</fullName>
    </submittedName>
</protein>
<name>A0ACC2EII1_DIPCM</name>
<evidence type="ECO:0000313" key="1">
    <source>
        <dbReference type="EMBL" id="KAJ7566283.1"/>
    </source>
</evidence>
<proteinExistence type="predicted"/>
<gene>
    <name evidence="1" type="ORF">O6H91_02G095600</name>
</gene>
<keyword evidence="2" id="KW-1185">Reference proteome</keyword>
<reference evidence="2" key="1">
    <citation type="journal article" date="2024" name="Proc. Natl. Acad. Sci. U.S.A.">
        <title>Extraordinary preservation of gene collinearity over three hundred million years revealed in homosporous lycophytes.</title>
        <authorList>
            <person name="Li C."/>
            <person name="Wickell D."/>
            <person name="Kuo L.Y."/>
            <person name="Chen X."/>
            <person name="Nie B."/>
            <person name="Liao X."/>
            <person name="Peng D."/>
            <person name="Ji J."/>
            <person name="Jenkins J."/>
            <person name="Williams M."/>
            <person name="Shu S."/>
            <person name="Plott C."/>
            <person name="Barry K."/>
            <person name="Rajasekar S."/>
            <person name="Grimwood J."/>
            <person name="Han X."/>
            <person name="Sun S."/>
            <person name="Hou Z."/>
            <person name="He W."/>
            <person name="Dai G."/>
            <person name="Sun C."/>
            <person name="Schmutz J."/>
            <person name="Leebens-Mack J.H."/>
            <person name="Li F.W."/>
            <person name="Wang L."/>
        </authorList>
    </citation>
    <scope>NUCLEOTIDE SEQUENCE [LARGE SCALE GENOMIC DNA]</scope>
    <source>
        <strain evidence="2">cv. PW_Plant_1</strain>
    </source>
</reference>
<evidence type="ECO:0000313" key="2">
    <source>
        <dbReference type="Proteomes" id="UP001162992"/>
    </source>
</evidence>
<comment type="caution">
    <text evidence="1">The sequence shown here is derived from an EMBL/GenBank/DDBJ whole genome shotgun (WGS) entry which is preliminary data.</text>
</comment>
<organism evidence="1 2">
    <name type="scientific">Diphasiastrum complanatum</name>
    <name type="common">Issler's clubmoss</name>
    <name type="synonym">Lycopodium complanatum</name>
    <dbReference type="NCBI Taxonomy" id="34168"/>
    <lineage>
        <taxon>Eukaryota</taxon>
        <taxon>Viridiplantae</taxon>
        <taxon>Streptophyta</taxon>
        <taxon>Embryophyta</taxon>
        <taxon>Tracheophyta</taxon>
        <taxon>Lycopodiopsida</taxon>
        <taxon>Lycopodiales</taxon>
        <taxon>Lycopodiaceae</taxon>
        <taxon>Lycopodioideae</taxon>
        <taxon>Diphasiastrum</taxon>
    </lineage>
</organism>
<dbReference type="EMBL" id="CM055093">
    <property type="protein sequence ID" value="KAJ7566283.1"/>
    <property type="molecule type" value="Genomic_DNA"/>
</dbReference>
<sequence length="962" mass="106618">MLVERGSMMESLDLDGGAQRGFFSAQGSSSSLFFTDNGLLPSEDEWPFIRQDWSGRDEHNRKESSALGISAFDAKTSLFSPSWPNPIEASGAQESLSKLPVITLDPLGQSGSSMEDMDANVSSRSLSSLFSNKLTLSTTDTCNGQSVDTSNSYSNSEDAYLSLEDPELHTIRTLLSDSEEELLVRTIDDFDPNFLPYNSEESEDFDLFSSGGGLELEGDVQNHMRPYNRGLQFPFTSGKRSTQPASRNGTISMAGEHPYGEHPSRTLFVRNISSNVEDSELRALFEQYGDIRTLYTSCKYRGFVMISYYDIRAARSAMHALQNKPLRQRKLDIHFSIPKSKPSDKDVIQGTLVAFNLDPSVSNDDLLQIFGVYGEVKEIRATPDKHYCRFIEYHDIRAAEAALRALNRRHIGGKRIKLEPCHPAGVRHSLMQQLNQDLEQEERLSSRHQHFLPRSPWIDSAQGYYSQWRPISNSVDSGPFLVSHESLQYGPLTTNAPESSYGVVSSHPNISSSSKTRIIGDHVSRKEPVRHSEEPFDCGNNLSSACSQSISDSPSIVHQKSNVRDFNNPDVISVADRSPSWRNNMAFHDMTLFERTGGASMSSQDSCWGNSHCNHIFLQNYQINFQQSTPSPSSMVWPIVHPSSFAGSNGHVSSFYGNNFGSALEELSFVEFPHAYPGNTTGLSSLSRSGSLVGGGMSHLLHSGVTGLMNYVNPANHDEVVNLLSSSSSGIFPLQQRGGILSKFGIPGSLDRYSVNTRFHKGDNFSAQADSKKQFQLDLDRIINGDDTRTTLMIKNIPNKYTSKMLLAAIDENHCGTYDFVYLPIDFKNKCNVGYAFINMISPSLIIPLYQVFNGKKWEKFNSEKVASIAYARIQGRAALVAHFQNSSLMNEDKCCRPILFRSEGANLGIQDPFPVGFNVRTHLGKDHKIDINCNQGSSTASSSKNVSLSTNEICDSGAPVQ</sequence>